<dbReference type="STRING" id="1797589.A2784_00685"/>
<gene>
    <name evidence="2" type="ORF">A2784_00685</name>
</gene>
<accession>A0A1G1VQC8</accession>
<evidence type="ECO:0000313" key="2">
    <source>
        <dbReference type="EMBL" id="OGY17609.1"/>
    </source>
</evidence>
<dbReference type="Proteomes" id="UP000177324">
    <property type="component" value="Unassembled WGS sequence"/>
</dbReference>
<dbReference type="AlphaFoldDB" id="A0A1G1VQC8"/>
<evidence type="ECO:0000313" key="3">
    <source>
        <dbReference type="Proteomes" id="UP000177324"/>
    </source>
</evidence>
<organism evidence="2 3">
    <name type="scientific">Candidatus Chisholmbacteria bacterium RIFCSPHIGHO2_01_FULL_48_12</name>
    <dbReference type="NCBI Taxonomy" id="1797589"/>
    <lineage>
        <taxon>Bacteria</taxon>
        <taxon>Candidatus Chisholmiibacteriota</taxon>
    </lineage>
</organism>
<dbReference type="Pfam" id="PF13524">
    <property type="entry name" value="Glyco_trans_1_2"/>
    <property type="match status" value="1"/>
</dbReference>
<proteinExistence type="predicted"/>
<protein>
    <recommendedName>
        <fullName evidence="1">Spore protein YkvP/CgeB glycosyl transferase-like domain-containing protein</fullName>
    </recommendedName>
</protein>
<dbReference type="EMBL" id="MHCH01000018">
    <property type="protein sequence ID" value="OGY17609.1"/>
    <property type="molecule type" value="Genomic_DNA"/>
</dbReference>
<dbReference type="Gene3D" id="3.40.50.2000">
    <property type="entry name" value="Glycogen Phosphorylase B"/>
    <property type="match status" value="1"/>
</dbReference>
<reference evidence="2 3" key="1">
    <citation type="journal article" date="2016" name="Nat. Commun.">
        <title>Thousands of microbial genomes shed light on interconnected biogeochemical processes in an aquifer system.</title>
        <authorList>
            <person name="Anantharaman K."/>
            <person name="Brown C.T."/>
            <person name="Hug L.A."/>
            <person name="Sharon I."/>
            <person name="Castelle C.J."/>
            <person name="Probst A.J."/>
            <person name="Thomas B.C."/>
            <person name="Singh A."/>
            <person name="Wilkins M.J."/>
            <person name="Karaoz U."/>
            <person name="Brodie E.L."/>
            <person name="Williams K.H."/>
            <person name="Hubbard S.S."/>
            <person name="Banfield J.F."/>
        </authorList>
    </citation>
    <scope>NUCLEOTIDE SEQUENCE [LARGE SCALE GENOMIC DNA]</scope>
</reference>
<feature type="domain" description="Spore protein YkvP/CgeB glycosyl transferase-like" evidence="1">
    <location>
        <begin position="156"/>
        <end position="298"/>
    </location>
</feature>
<dbReference type="SUPFAM" id="SSF53756">
    <property type="entry name" value="UDP-Glycosyltransferase/glycogen phosphorylase"/>
    <property type="match status" value="1"/>
</dbReference>
<name>A0A1G1VQC8_9BACT</name>
<dbReference type="InterPro" id="IPR055259">
    <property type="entry name" value="YkvP/CgeB_Glyco_trans-like"/>
</dbReference>
<evidence type="ECO:0000259" key="1">
    <source>
        <dbReference type="Pfam" id="PF13524"/>
    </source>
</evidence>
<sequence>MKILLVTPAHPHLTLWQPQNLWRRALINLGHSVNIFRLTDNKWLNRFKLHRLINSWEPQQIFFSAGKDIILPIKHTVFFSGVPYRMLSRSETVTGLQAKLVVANDPAHAKSWLKRGAKQAICLPISAIDPKLHRPTPPLPRYQADVVFIGGLSLERQKLFQKLMKSKINLKLYGTLPDGFLAPSLKSIYAGPVWGKTITQIYSSCSIALNPVPPHMPTGGNLRTFEIPACGAFQLASRTNPNWFVSSREIVIYQHAPDLIAKIDYYLHHPQARRKIAQAGYKRVHHDHTYKKRFKLLLQLLAALPPHS</sequence>
<comment type="caution">
    <text evidence="2">The sequence shown here is derived from an EMBL/GenBank/DDBJ whole genome shotgun (WGS) entry which is preliminary data.</text>
</comment>